<dbReference type="Proteomes" id="UP001374584">
    <property type="component" value="Unassembled WGS sequence"/>
</dbReference>
<sequence length="128" mass="13755">MTNISSLLTNQLTAATLNVEVPKAQFLDGVLIHFILVRRPTRTLLPSSKSMTTTVLGSKVFFPSSILGFYDLHDLHSLHNGFSPGGLTVMGTIVVVGVPVLNVEEVIASSIVKFGKPNAPPTPMRIET</sequence>
<name>A0AAN9MKM6_PHACN</name>
<evidence type="ECO:0000313" key="1">
    <source>
        <dbReference type="EMBL" id="KAK7353848.1"/>
    </source>
</evidence>
<protein>
    <submittedName>
        <fullName evidence="1">Uncharacterized protein</fullName>
    </submittedName>
</protein>
<dbReference type="EMBL" id="JAYMYR010000007">
    <property type="protein sequence ID" value="KAK7353848.1"/>
    <property type="molecule type" value="Genomic_DNA"/>
</dbReference>
<gene>
    <name evidence="1" type="ORF">VNO80_19301</name>
</gene>
<organism evidence="1 2">
    <name type="scientific">Phaseolus coccineus</name>
    <name type="common">Scarlet runner bean</name>
    <name type="synonym">Phaseolus multiflorus</name>
    <dbReference type="NCBI Taxonomy" id="3886"/>
    <lineage>
        <taxon>Eukaryota</taxon>
        <taxon>Viridiplantae</taxon>
        <taxon>Streptophyta</taxon>
        <taxon>Embryophyta</taxon>
        <taxon>Tracheophyta</taxon>
        <taxon>Spermatophyta</taxon>
        <taxon>Magnoliopsida</taxon>
        <taxon>eudicotyledons</taxon>
        <taxon>Gunneridae</taxon>
        <taxon>Pentapetalae</taxon>
        <taxon>rosids</taxon>
        <taxon>fabids</taxon>
        <taxon>Fabales</taxon>
        <taxon>Fabaceae</taxon>
        <taxon>Papilionoideae</taxon>
        <taxon>50 kb inversion clade</taxon>
        <taxon>NPAAA clade</taxon>
        <taxon>indigoferoid/millettioid clade</taxon>
        <taxon>Phaseoleae</taxon>
        <taxon>Phaseolus</taxon>
    </lineage>
</organism>
<accession>A0AAN9MKM6</accession>
<comment type="caution">
    <text evidence="1">The sequence shown here is derived from an EMBL/GenBank/DDBJ whole genome shotgun (WGS) entry which is preliminary data.</text>
</comment>
<proteinExistence type="predicted"/>
<evidence type="ECO:0000313" key="2">
    <source>
        <dbReference type="Proteomes" id="UP001374584"/>
    </source>
</evidence>
<keyword evidence="2" id="KW-1185">Reference proteome</keyword>
<dbReference type="AlphaFoldDB" id="A0AAN9MKM6"/>
<reference evidence="1 2" key="1">
    <citation type="submission" date="2024-01" db="EMBL/GenBank/DDBJ databases">
        <title>The genomes of 5 underutilized Papilionoideae crops provide insights into root nodulation and disease resistanc.</title>
        <authorList>
            <person name="Jiang F."/>
        </authorList>
    </citation>
    <scope>NUCLEOTIDE SEQUENCE [LARGE SCALE GENOMIC DNA]</scope>
    <source>
        <strain evidence="1">JINMINGXINNONG_FW02</strain>
        <tissue evidence="1">Leaves</tissue>
    </source>
</reference>